<feature type="region of interest" description="Disordered" evidence="1">
    <location>
        <begin position="79"/>
        <end position="121"/>
    </location>
</feature>
<dbReference type="InterPro" id="IPR021858">
    <property type="entry name" value="Fun_TF"/>
</dbReference>
<dbReference type="Pfam" id="PF11951">
    <property type="entry name" value="Fungal_trans_2"/>
    <property type="match status" value="1"/>
</dbReference>
<evidence type="ECO:0000256" key="1">
    <source>
        <dbReference type="SAM" id="MobiDB-lite"/>
    </source>
</evidence>
<name>A0A0D2FRQ1_9EURO</name>
<accession>A0A0D2FRQ1</accession>
<dbReference type="AlphaFoldDB" id="A0A0D2FRQ1"/>
<dbReference type="PANTHER" id="PTHR37540">
    <property type="entry name" value="TRANSCRIPTION FACTOR (ACR-2), PUTATIVE-RELATED-RELATED"/>
    <property type="match status" value="1"/>
</dbReference>
<keyword evidence="3" id="KW-1185">Reference proteome</keyword>
<protein>
    <submittedName>
        <fullName evidence="2">Uncharacterized protein</fullName>
    </submittedName>
</protein>
<dbReference type="HOGENOM" id="CLU_1042066_0_0_1"/>
<feature type="compositionally biased region" description="Polar residues" evidence="1">
    <location>
        <begin position="82"/>
        <end position="92"/>
    </location>
</feature>
<dbReference type="STRING" id="5601.A0A0D2FRQ1"/>
<reference evidence="2 3" key="1">
    <citation type="submission" date="2015-01" db="EMBL/GenBank/DDBJ databases">
        <title>The Genome Sequence of Capronia semiimmersa CBS27337.</title>
        <authorList>
            <consortium name="The Broad Institute Genomics Platform"/>
            <person name="Cuomo C."/>
            <person name="de Hoog S."/>
            <person name="Gorbushina A."/>
            <person name="Stielow B."/>
            <person name="Teixiera M."/>
            <person name="Abouelleil A."/>
            <person name="Chapman S.B."/>
            <person name="Priest M."/>
            <person name="Young S.K."/>
            <person name="Wortman J."/>
            <person name="Nusbaum C."/>
            <person name="Birren B."/>
        </authorList>
    </citation>
    <scope>NUCLEOTIDE SEQUENCE [LARGE SCALE GENOMIC DNA]</scope>
    <source>
        <strain evidence="2 3">CBS 27337</strain>
    </source>
</reference>
<dbReference type="EMBL" id="KN846958">
    <property type="protein sequence ID" value="KIW69240.1"/>
    <property type="molecule type" value="Genomic_DNA"/>
</dbReference>
<evidence type="ECO:0000313" key="3">
    <source>
        <dbReference type="Proteomes" id="UP000054266"/>
    </source>
</evidence>
<evidence type="ECO:0000313" key="2">
    <source>
        <dbReference type="EMBL" id="KIW69240.1"/>
    </source>
</evidence>
<dbReference type="Proteomes" id="UP000054266">
    <property type="component" value="Unassembled WGS sequence"/>
</dbReference>
<proteinExistence type="predicted"/>
<sequence>MDRKYLFVESLPTRAPLSAKYEQQARARSHAATVSHRKWTFKPGTGTSAVARRTPDAQTNARNAWTAIYHMSDWADEEGTEALQTSSEQPQQVKRIPSGRPPPQSLLDAGKRDPFRTHPVSRHSLRSDELFDFAVNVAAATMFDIEPGRSPPNAIVTTIQMAMTDAAAFHAALAMFASIQANTKGANLSPEVDYHKVECVRMISGRLNGGSGPLDGTIYAVILLWAFESTLTSSEALQAHVNGLELMVKRRGGISTLTPEVQCMLAW</sequence>
<gene>
    <name evidence="2" type="ORF">PV04_05127</name>
</gene>
<organism evidence="2 3">
    <name type="scientific">Phialophora macrospora</name>
    <dbReference type="NCBI Taxonomy" id="1851006"/>
    <lineage>
        <taxon>Eukaryota</taxon>
        <taxon>Fungi</taxon>
        <taxon>Dikarya</taxon>
        <taxon>Ascomycota</taxon>
        <taxon>Pezizomycotina</taxon>
        <taxon>Eurotiomycetes</taxon>
        <taxon>Chaetothyriomycetidae</taxon>
        <taxon>Chaetothyriales</taxon>
        <taxon>Herpotrichiellaceae</taxon>
        <taxon>Phialophora</taxon>
    </lineage>
</organism>
<dbReference type="PANTHER" id="PTHR37540:SF5">
    <property type="entry name" value="TRANSCRIPTION FACTOR DOMAIN-CONTAINING PROTEIN"/>
    <property type="match status" value="1"/>
</dbReference>